<protein>
    <recommendedName>
        <fullName evidence="5">tRNA-queuosine alpha-mannosyltransferase</fullName>
        <ecNumber evidence="4">2.4.1.110</ecNumber>
    </recommendedName>
</protein>
<accession>A0A240UMW9</accession>
<evidence type="ECO:0000259" key="7">
    <source>
        <dbReference type="Pfam" id="PF12038"/>
    </source>
</evidence>
<keyword evidence="9" id="KW-1185">Reference proteome</keyword>
<dbReference type="PANTHER" id="PTHR13615:SF3">
    <property type="entry name" value="GLYCOSYLTRANSFERASE-LIKE DOMAIN-CONTAINING PROTEIN 1"/>
    <property type="match status" value="1"/>
</dbReference>
<evidence type="ECO:0000313" key="9">
    <source>
        <dbReference type="Proteomes" id="UP000194457"/>
    </source>
</evidence>
<comment type="catalytic activity">
    <reaction evidence="6">
        <text>queuosine(34) in tRNA(Asp) + GDP-alpha-D-mannose = O-4''-alpha-D-mannosylqueuosine(34) in tRNA(Asp) + GDP + H(+)</text>
        <dbReference type="Rhea" id="RHEA:12885"/>
        <dbReference type="Rhea" id="RHEA-COMP:18572"/>
        <dbReference type="Rhea" id="RHEA-COMP:18581"/>
        <dbReference type="ChEBI" id="CHEBI:15378"/>
        <dbReference type="ChEBI" id="CHEBI:57527"/>
        <dbReference type="ChEBI" id="CHEBI:58189"/>
        <dbReference type="ChEBI" id="CHEBI:194431"/>
        <dbReference type="ChEBI" id="CHEBI:194442"/>
        <dbReference type="EC" id="2.4.1.110"/>
    </reaction>
    <physiologicalReaction direction="left-to-right" evidence="6">
        <dbReference type="Rhea" id="RHEA:12886"/>
    </physiologicalReaction>
</comment>
<dbReference type="Gene3D" id="3.40.50.2000">
    <property type="entry name" value="Glycogen Phosphorylase B"/>
    <property type="match status" value="1"/>
</dbReference>
<reference evidence="8 9" key="1">
    <citation type="submission" date="2017-05" db="EMBL/GenBank/DDBJ databases">
        <authorList>
            <person name="Song R."/>
            <person name="Chenine A.L."/>
            <person name="Ruprecht R.M."/>
        </authorList>
    </citation>
    <scope>NUCLEOTIDE SEQUENCE [LARGE SCALE GENOMIC DNA]</scope>
    <source>
        <strain evidence="8">SW32</strain>
    </source>
</reference>
<evidence type="ECO:0000256" key="5">
    <source>
        <dbReference type="ARBA" id="ARBA00044539"/>
    </source>
</evidence>
<feature type="domain" description="tRNA-queuosine alpha-mannosyltransferase N-terminal" evidence="7">
    <location>
        <begin position="3"/>
        <end position="171"/>
    </location>
</feature>
<dbReference type="AlphaFoldDB" id="A0A240UMW9"/>
<dbReference type="RefSeq" id="WP_086899609.1">
    <property type="nucleotide sequence ID" value="NZ_CP021358.1"/>
</dbReference>
<dbReference type="Proteomes" id="UP000194457">
    <property type="component" value="Chromosome"/>
</dbReference>
<dbReference type="Pfam" id="PF12038">
    <property type="entry name" value="QTMAN_N"/>
    <property type="match status" value="1"/>
</dbReference>
<evidence type="ECO:0000256" key="3">
    <source>
        <dbReference type="ARBA" id="ARBA00022679"/>
    </source>
</evidence>
<name>A0A240UMW9_9GAMM</name>
<dbReference type="EC" id="2.4.1.110" evidence="4"/>
<evidence type="ECO:0000256" key="1">
    <source>
        <dbReference type="ARBA" id="ARBA00009481"/>
    </source>
</evidence>
<sequence>MKALLLSAYAADSHRYWARGLMAHLEAIDWTLIELAPRHFQWRVRGNPLSFMSEHDATLSQSFDLVVATSLVDLATLIGLYPHLGCAFRVVYFHENQFAYPLGDQQTRRLEPLMVNLYSALAADRVLFNSQWNRDSFFDGVAAFLKKMPERVAPSRLEALKTHSEVLPVPLWPLAQAPSSGQGTPARILWNHRWEYDKNPEDFFTALEVLSGSGLEFELVVMGQVFRHRPEVFDHARSRLARHITCWGHQTRERYLEELGKGGIVVSTAWHEFQGLAVMEAVQHGCVPLVPERLCFPEYYARAYRYDGSRQALITRLEQWLMSPDSRPASPDISSWAWPQMRPRYQARLQSTK</sequence>
<proteinExistence type="inferred from homology"/>
<evidence type="ECO:0000256" key="6">
    <source>
        <dbReference type="ARBA" id="ARBA00048439"/>
    </source>
</evidence>
<organism evidence="8 9">
    <name type="scientific">Kushneria marisflavi</name>
    <dbReference type="NCBI Taxonomy" id="157779"/>
    <lineage>
        <taxon>Bacteria</taxon>
        <taxon>Pseudomonadati</taxon>
        <taxon>Pseudomonadota</taxon>
        <taxon>Gammaproteobacteria</taxon>
        <taxon>Oceanospirillales</taxon>
        <taxon>Halomonadaceae</taxon>
        <taxon>Kushneria</taxon>
    </lineage>
</organism>
<dbReference type="InterPro" id="IPR022701">
    <property type="entry name" value="QTMAN_N"/>
</dbReference>
<keyword evidence="3 8" id="KW-0808">Transferase</keyword>
<dbReference type="OrthoDB" id="9792163at2"/>
<dbReference type="EMBL" id="CP021358">
    <property type="protein sequence ID" value="ART62370.1"/>
    <property type="molecule type" value="Genomic_DNA"/>
</dbReference>
<evidence type="ECO:0000256" key="4">
    <source>
        <dbReference type="ARBA" id="ARBA00044517"/>
    </source>
</evidence>
<dbReference type="KEGG" id="kma:B9H00_04175"/>
<comment type="similarity">
    <text evidence="1">Belongs to the glycosyltransferase group 1 family. Glycosyltransferase 4 subfamily.</text>
</comment>
<keyword evidence="2" id="KW-0328">Glycosyltransferase</keyword>
<dbReference type="GO" id="GO:0016438">
    <property type="term" value="F:tRNA-queuosine(34) beta-mannosyltransferase activity"/>
    <property type="evidence" value="ECO:0007669"/>
    <property type="project" value="UniProtKB-EC"/>
</dbReference>
<dbReference type="InterPro" id="IPR051862">
    <property type="entry name" value="GT-like_domain_containing_1"/>
</dbReference>
<evidence type="ECO:0000256" key="2">
    <source>
        <dbReference type="ARBA" id="ARBA00022676"/>
    </source>
</evidence>
<dbReference type="PANTHER" id="PTHR13615">
    <property type="entry name" value="GLYCOSYLTRANSFERASE-LIKE 1"/>
    <property type="match status" value="1"/>
</dbReference>
<dbReference type="SUPFAM" id="SSF53756">
    <property type="entry name" value="UDP-Glycosyltransferase/glycogen phosphorylase"/>
    <property type="match status" value="1"/>
</dbReference>
<evidence type="ECO:0000313" key="8">
    <source>
        <dbReference type="EMBL" id="ART62370.1"/>
    </source>
</evidence>
<gene>
    <name evidence="8" type="ORF">B9H00_04175</name>
</gene>